<dbReference type="Proteomes" id="UP000486351">
    <property type="component" value="Unassembled WGS sequence"/>
</dbReference>
<dbReference type="EMBL" id="QXFY01001156">
    <property type="protein sequence ID" value="KAE9326394.1"/>
    <property type="molecule type" value="Genomic_DNA"/>
</dbReference>
<accession>A0A6G0RAL1</accession>
<organism evidence="1 2">
    <name type="scientific">Phytophthora fragariae</name>
    <dbReference type="NCBI Taxonomy" id="53985"/>
    <lineage>
        <taxon>Eukaryota</taxon>
        <taxon>Sar</taxon>
        <taxon>Stramenopiles</taxon>
        <taxon>Oomycota</taxon>
        <taxon>Peronosporomycetes</taxon>
        <taxon>Peronosporales</taxon>
        <taxon>Peronosporaceae</taxon>
        <taxon>Phytophthora</taxon>
    </lineage>
</organism>
<dbReference type="InterPro" id="IPR052980">
    <property type="entry name" value="Crinkler_effector"/>
</dbReference>
<protein>
    <submittedName>
        <fullName evidence="1">Uncharacterized protein</fullName>
    </submittedName>
</protein>
<evidence type="ECO:0000313" key="2">
    <source>
        <dbReference type="Proteomes" id="UP000486351"/>
    </source>
</evidence>
<gene>
    <name evidence="1" type="ORF">PF008_g16660</name>
</gene>
<dbReference type="AlphaFoldDB" id="A0A6G0RAL1"/>
<proteinExistence type="predicted"/>
<dbReference type="PANTHER" id="PTHR33129:SF1">
    <property type="entry name" value="ATP-BINDING PROTEIN"/>
    <property type="match status" value="1"/>
</dbReference>
<reference evidence="1 2" key="1">
    <citation type="submission" date="2018-09" db="EMBL/GenBank/DDBJ databases">
        <title>Genomic investigation of the strawberry pathogen Phytophthora fragariae indicates pathogenicity is determined by transcriptional variation in three key races.</title>
        <authorList>
            <person name="Adams T.M."/>
            <person name="Armitage A.D."/>
            <person name="Sobczyk M.K."/>
            <person name="Bates H.J."/>
            <person name="Dunwell J.M."/>
            <person name="Nellist C.F."/>
            <person name="Harrison R.J."/>
        </authorList>
    </citation>
    <scope>NUCLEOTIDE SEQUENCE [LARGE SCALE GENOMIC DNA]</scope>
    <source>
        <strain evidence="1 2">NOV-77</strain>
    </source>
</reference>
<sequence>MEKEKTTFSRDPRWVESTTLDIPQGLPMHFGKPTFYVRDCYPQYYEKAMRVLGGVGTSTFFAYFFLRFSAENEDTTVITTSFCIQAKSSVMTAVAVWKGGEMIERTKNRYKLYQLLDKAEKGAVEANSGVIHLCNGSPNFRPGAPMVCFTRLASSSCQPCPKLFMPLWDLKELQTAANELDRPVRKLSGCLSKTEPEDVRMVVDEVEQRLLMFGGVARECLSDDACFVDARKIDVERLISQLNSGFFTMRLIEDLEYEMVRFAAHHNYPRRAEITGPPQFAKRLLVAHLSMFDTAMRNKINDCLRASLVYGPVRSVRFELRVHKILSSKCEFTARRLVGSNQPTSYRTFKCEKTTSLDLDDRFCYFDEDFSSADLENGPYQVPRATNFVTIDSFYYLSSRRRKPWFRLPVICPSLFGQCSCEDQLRLFQITLDSTHPVNGESLALLLDRLGLMTMTREHPERVALIFVVPRKIAKVFERQEIELDVDIPNDEDSVLRLGKIGKMRKKALNDVGIHKIQDLRERLEEVEALRVDATTPLAQDLSIRFLRELLRKHDERQWLKEVLNSIPQFVWPFAY</sequence>
<name>A0A6G0RAL1_9STRA</name>
<dbReference type="PANTHER" id="PTHR33129">
    <property type="entry name" value="PROTEIN KINASE DOMAIN-CONTAINING PROTEIN-RELATED"/>
    <property type="match status" value="1"/>
</dbReference>
<evidence type="ECO:0000313" key="1">
    <source>
        <dbReference type="EMBL" id="KAE9326394.1"/>
    </source>
</evidence>
<comment type="caution">
    <text evidence="1">The sequence shown here is derived from an EMBL/GenBank/DDBJ whole genome shotgun (WGS) entry which is preliminary data.</text>
</comment>